<gene>
    <name evidence="1" type="ORF">ACT17_32605</name>
</gene>
<dbReference type="AlphaFoldDB" id="A0A0J8U073"/>
<evidence type="ECO:0000313" key="1">
    <source>
        <dbReference type="EMBL" id="KMV13925.1"/>
    </source>
</evidence>
<name>A0A0J8U073_9MYCO</name>
<dbReference type="RefSeq" id="WP_048896508.1">
    <property type="nucleotide sequence ID" value="NZ_LFOD01000064.1"/>
</dbReference>
<dbReference type="EMBL" id="LFOD01000064">
    <property type="protein sequence ID" value="KMV13925.1"/>
    <property type="molecule type" value="Genomic_DNA"/>
</dbReference>
<dbReference type="OrthoDB" id="9904432at2"/>
<reference evidence="1 2" key="1">
    <citation type="submission" date="2015-06" db="EMBL/GenBank/DDBJ databases">
        <title>Genome sequence of Mycobacterium conceptionense strain MLE.</title>
        <authorList>
            <person name="Greninger A.L."/>
            <person name="Cunningham G."/>
            <person name="Chiu C.Y."/>
            <person name="Miller S."/>
        </authorList>
    </citation>
    <scope>NUCLEOTIDE SEQUENCE [LARGE SCALE GENOMIC DNA]</scope>
    <source>
        <strain evidence="1 2">MLE</strain>
    </source>
</reference>
<evidence type="ECO:0000313" key="2">
    <source>
        <dbReference type="Proteomes" id="UP000037594"/>
    </source>
</evidence>
<accession>A0A0J8U073</accession>
<organism evidence="1 2">
    <name type="scientific">Mycolicibacterium conceptionense</name>
    <dbReference type="NCBI Taxonomy" id="451644"/>
    <lineage>
        <taxon>Bacteria</taxon>
        <taxon>Bacillati</taxon>
        <taxon>Actinomycetota</taxon>
        <taxon>Actinomycetes</taxon>
        <taxon>Mycobacteriales</taxon>
        <taxon>Mycobacteriaceae</taxon>
        <taxon>Mycolicibacterium</taxon>
    </lineage>
</organism>
<comment type="caution">
    <text evidence="1">The sequence shown here is derived from an EMBL/GenBank/DDBJ whole genome shotgun (WGS) entry which is preliminary data.</text>
</comment>
<sequence length="67" mass="7208">MTAEDRNVYGVDVAEIHPGSMLYHCDIAVVAVDWPDRAAKTLPVAYGRSYTPGQAPDLVVSTDEVSS</sequence>
<proteinExistence type="predicted"/>
<protein>
    <submittedName>
        <fullName evidence="1">Uncharacterized protein</fullName>
    </submittedName>
</protein>
<dbReference type="Proteomes" id="UP000037594">
    <property type="component" value="Unassembled WGS sequence"/>
</dbReference>
<dbReference type="PATRIC" id="fig|451644.5.peg.6695"/>